<protein>
    <recommendedName>
        <fullName evidence="8">DUF676 domain-containing protein</fullName>
    </recommendedName>
</protein>
<evidence type="ECO:0000256" key="3">
    <source>
        <dbReference type="ARBA" id="ARBA00004370"/>
    </source>
</evidence>
<evidence type="ECO:0000256" key="6">
    <source>
        <dbReference type="ARBA" id="ARBA00023128"/>
    </source>
</evidence>
<dbReference type="InterPro" id="IPR029058">
    <property type="entry name" value="AB_hydrolase_fold"/>
</dbReference>
<dbReference type="AlphaFoldDB" id="A0A2J6SH74"/>
<evidence type="ECO:0000313" key="9">
    <source>
        <dbReference type="EMBL" id="PMD50121.1"/>
    </source>
</evidence>
<dbReference type="GO" id="GO:0016020">
    <property type="term" value="C:membrane"/>
    <property type="evidence" value="ECO:0007669"/>
    <property type="project" value="UniProtKB-SubCell"/>
</dbReference>
<keyword evidence="6" id="KW-0496">Mitochondrion</keyword>
<dbReference type="Pfam" id="PF05057">
    <property type="entry name" value="DUF676"/>
    <property type="match status" value="1"/>
</dbReference>
<name>A0A2J6SH74_9HELO</name>
<reference evidence="9 10" key="1">
    <citation type="submission" date="2016-04" db="EMBL/GenBank/DDBJ databases">
        <title>A degradative enzymes factory behind the ericoid mycorrhizal symbiosis.</title>
        <authorList>
            <consortium name="DOE Joint Genome Institute"/>
            <person name="Martino E."/>
            <person name="Morin E."/>
            <person name="Grelet G."/>
            <person name="Kuo A."/>
            <person name="Kohler A."/>
            <person name="Daghino S."/>
            <person name="Barry K."/>
            <person name="Choi C."/>
            <person name="Cichocki N."/>
            <person name="Clum A."/>
            <person name="Copeland A."/>
            <person name="Hainaut M."/>
            <person name="Haridas S."/>
            <person name="Labutti K."/>
            <person name="Lindquist E."/>
            <person name="Lipzen A."/>
            <person name="Khouja H.-R."/>
            <person name="Murat C."/>
            <person name="Ohm R."/>
            <person name="Olson A."/>
            <person name="Spatafora J."/>
            <person name="Veneault-Fourrey C."/>
            <person name="Henrissat B."/>
            <person name="Grigoriev I."/>
            <person name="Martin F."/>
            <person name="Perotto S."/>
        </authorList>
    </citation>
    <scope>NUCLEOTIDE SEQUENCE [LARGE SCALE GENOMIC DNA]</scope>
    <source>
        <strain evidence="9 10">E</strain>
    </source>
</reference>
<comment type="subcellular location">
    <subcellularLocation>
        <location evidence="2">Endoplasmic reticulum</location>
    </subcellularLocation>
    <subcellularLocation>
        <location evidence="3">Membrane</location>
    </subcellularLocation>
    <subcellularLocation>
        <location evidence="1">Mitochondrion</location>
    </subcellularLocation>
</comment>
<evidence type="ECO:0000256" key="5">
    <source>
        <dbReference type="ARBA" id="ARBA00022824"/>
    </source>
</evidence>
<comment type="similarity">
    <text evidence="4">Belongs to the putative lipase ROG1 family.</text>
</comment>
<evidence type="ECO:0000259" key="8">
    <source>
        <dbReference type="Pfam" id="PF05057"/>
    </source>
</evidence>
<gene>
    <name evidence="9" type="ORF">K444DRAFT_575474</name>
</gene>
<evidence type="ECO:0000256" key="4">
    <source>
        <dbReference type="ARBA" id="ARBA00007920"/>
    </source>
</evidence>
<dbReference type="PANTHER" id="PTHR48182:SF2">
    <property type="entry name" value="PROTEIN SERAC1"/>
    <property type="match status" value="1"/>
</dbReference>
<organism evidence="9 10">
    <name type="scientific">Hyaloscypha bicolor E</name>
    <dbReference type="NCBI Taxonomy" id="1095630"/>
    <lineage>
        <taxon>Eukaryota</taxon>
        <taxon>Fungi</taxon>
        <taxon>Dikarya</taxon>
        <taxon>Ascomycota</taxon>
        <taxon>Pezizomycotina</taxon>
        <taxon>Leotiomycetes</taxon>
        <taxon>Helotiales</taxon>
        <taxon>Hyaloscyphaceae</taxon>
        <taxon>Hyaloscypha</taxon>
        <taxon>Hyaloscypha bicolor</taxon>
    </lineage>
</organism>
<dbReference type="STRING" id="1095630.A0A2J6SH74"/>
<dbReference type="PANTHER" id="PTHR48182">
    <property type="entry name" value="PROTEIN SERAC1"/>
    <property type="match status" value="1"/>
</dbReference>
<evidence type="ECO:0000256" key="2">
    <source>
        <dbReference type="ARBA" id="ARBA00004240"/>
    </source>
</evidence>
<dbReference type="GO" id="GO:0005783">
    <property type="term" value="C:endoplasmic reticulum"/>
    <property type="evidence" value="ECO:0007669"/>
    <property type="project" value="UniProtKB-SubCell"/>
</dbReference>
<sequence>MGLRKFFRKKAHSTDDGEAATTKNTNVIADEAPDIPLGLDVLVEGVDPVVDIVAIHGLNGHREKTWTAGNQVNWLRDANMLSSIIPNTRIMSWGYDANTHSTKELSAMYLYDHVQNLVSDLSLYRRSDKTNIRPIIFVAHSLGGIVLKSALIHSDSMRSGHLYHYRSIKTSIYGIIFMGTSY</sequence>
<keyword evidence="5" id="KW-0256">Endoplasmic reticulum</keyword>
<dbReference type="SUPFAM" id="SSF53474">
    <property type="entry name" value="alpha/beta-Hydrolases"/>
    <property type="match status" value="1"/>
</dbReference>
<dbReference type="InterPro" id="IPR007751">
    <property type="entry name" value="DUF676_lipase-like"/>
</dbReference>
<accession>A0A2J6SH74</accession>
<dbReference type="RefSeq" id="XP_024727025.1">
    <property type="nucleotide sequence ID" value="XM_024877477.1"/>
</dbReference>
<evidence type="ECO:0000256" key="1">
    <source>
        <dbReference type="ARBA" id="ARBA00004173"/>
    </source>
</evidence>
<evidence type="ECO:0000313" key="10">
    <source>
        <dbReference type="Proteomes" id="UP000235371"/>
    </source>
</evidence>
<dbReference type="InterPro" id="IPR052374">
    <property type="entry name" value="SERAC1"/>
</dbReference>
<proteinExistence type="inferred from homology"/>
<keyword evidence="10" id="KW-1185">Reference proteome</keyword>
<dbReference type="Gene3D" id="3.40.50.1820">
    <property type="entry name" value="alpha/beta hydrolase"/>
    <property type="match status" value="1"/>
</dbReference>
<dbReference type="Proteomes" id="UP000235371">
    <property type="component" value="Unassembled WGS sequence"/>
</dbReference>
<dbReference type="GeneID" id="36585554"/>
<feature type="domain" description="DUF676" evidence="8">
    <location>
        <begin position="52"/>
        <end position="157"/>
    </location>
</feature>
<dbReference type="GO" id="GO:0005739">
    <property type="term" value="C:mitochondrion"/>
    <property type="evidence" value="ECO:0007669"/>
    <property type="project" value="UniProtKB-SubCell"/>
</dbReference>
<dbReference type="InParanoid" id="A0A2J6SH74"/>
<dbReference type="EMBL" id="KZ613913">
    <property type="protein sequence ID" value="PMD50121.1"/>
    <property type="molecule type" value="Genomic_DNA"/>
</dbReference>
<evidence type="ECO:0000256" key="7">
    <source>
        <dbReference type="ARBA" id="ARBA00023136"/>
    </source>
</evidence>
<keyword evidence="7" id="KW-0472">Membrane</keyword>
<dbReference type="OrthoDB" id="5086500at2759"/>